<dbReference type="GO" id="GO:0009231">
    <property type="term" value="P:riboflavin biosynthetic process"/>
    <property type="evidence" value="ECO:0007669"/>
    <property type="project" value="InterPro"/>
</dbReference>
<dbReference type="GO" id="GO:0008703">
    <property type="term" value="F:5-amino-6-(5-phosphoribosylamino)uracil reductase activity"/>
    <property type="evidence" value="ECO:0007669"/>
    <property type="project" value="InterPro"/>
</dbReference>
<dbReference type="RefSeq" id="WP_368654923.1">
    <property type="nucleotide sequence ID" value="NZ_CP162599.1"/>
</dbReference>
<dbReference type="EMBL" id="CP162599">
    <property type="protein sequence ID" value="XDK34246.1"/>
    <property type="molecule type" value="Genomic_DNA"/>
</dbReference>
<name>A0AB39HPE0_9BACI</name>
<dbReference type="SUPFAM" id="SSF53597">
    <property type="entry name" value="Dihydrofolate reductase-like"/>
    <property type="match status" value="1"/>
</dbReference>
<dbReference type="InterPro" id="IPR050765">
    <property type="entry name" value="Riboflavin_Biosynth_HTPR"/>
</dbReference>
<dbReference type="InterPro" id="IPR024072">
    <property type="entry name" value="DHFR-like_dom_sf"/>
</dbReference>
<dbReference type="AlphaFoldDB" id="A0AB39HPE0"/>
<protein>
    <submittedName>
        <fullName evidence="2">Dihydrofolate reductase family protein</fullName>
    </submittedName>
</protein>
<evidence type="ECO:0000313" key="2">
    <source>
        <dbReference type="EMBL" id="XDK34246.1"/>
    </source>
</evidence>
<organism evidence="2">
    <name type="scientific">Ornithinibacillus sp. 4-3</name>
    <dbReference type="NCBI Taxonomy" id="3231488"/>
    <lineage>
        <taxon>Bacteria</taxon>
        <taxon>Bacillati</taxon>
        <taxon>Bacillota</taxon>
        <taxon>Bacilli</taxon>
        <taxon>Bacillales</taxon>
        <taxon>Bacillaceae</taxon>
        <taxon>Ornithinibacillus</taxon>
    </lineage>
</organism>
<gene>
    <name evidence="2" type="ORF">AB4Y30_07825</name>
</gene>
<evidence type="ECO:0000259" key="1">
    <source>
        <dbReference type="Pfam" id="PF01872"/>
    </source>
</evidence>
<accession>A0AB39HPE0</accession>
<dbReference type="PANTHER" id="PTHR38011">
    <property type="entry name" value="DIHYDROFOLATE REDUCTASE FAMILY PROTEIN (AFU_ORTHOLOGUE AFUA_8G06820)"/>
    <property type="match status" value="1"/>
</dbReference>
<sequence>MRKIVLSMVVSLDGFVAGENGDCSWHVMDQEMHDYMDDFLDTVDTLLYGRVAYDMMLQYWPVAEFDDSNTEKTRSFAKKMNQKEKIVFSRTLEKESWNARVVKEDVALEMEYLKSKPGKDLVLFAGANIAQFFIEQNLIDEYRLIVNPILLGKGQRLFNNFQQKLNLVETKTFQCGNILLVYR</sequence>
<proteinExistence type="predicted"/>
<reference evidence="2" key="1">
    <citation type="submission" date="2024-07" db="EMBL/GenBank/DDBJ databases">
        <title>Halotolerant mesophilic bacterium Ornithinibacillus sp. 4-3, sp. nov., isolated from soil.</title>
        <authorList>
            <person name="Sidarenka A.V."/>
            <person name="Guliayeva D.E."/>
            <person name="Leanovich S.I."/>
            <person name="Hileuskaya K.S."/>
            <person name="Akhremchuk A.E."/>
            <person name="Sikolenko M.A."/>
            <person name="Valentovich L.N."/>
        </authorList>
    </citation>
    <scope>NUCLEOTIDE SEQUENCE</scope>
    <source>
        <strain evidence="2">4-3</strain>
    </source>
</reference>
<dbReference type="Gene3D" id="3.40.430.10">
    <property type="entry name" value="Dihydrofolate Reductase, subunit A"/>
    <property type="match status" value="1"/>
</dbReference>
<dbReference type="InterPro" id="IPR002734">
    <property type="entry name" value="RibDG_C"/>
</dbReference>
<feature type="domain" description="Bacterial bifunctional deaminase-reductase C-terminal" evidence="1">
    <location>
        <begin position="2"/>
        <end position="177"/>
    </location>
</feature>
<dbReference type="Pfam" id="PF01872">
    <property type="entry name" value="RibD_C"/>
    <property type="match status" value="1"/>
</dbReference>
<dbReference type="PANTHER" id="PTHR38011:SF11">
    <property type="entry name" value="2,5-DIAMINO-6-RIBOSYLAMINO-4(3H)-PYRIMIDINONE 5'-PHOSPHATE REDUCTASE"/>
    <property type="match status" value="1"/>
</dbReference>